<dbReference type="AlphaFoldDB" id="A0A6A2RYZ9"/>
<organism evidence="1 2">
    <name type="scientific">Bacteroides xylanisolvens</name>
    <dbReference type="NCBI Taxonomy" id="371601"/>
    <lineage>
        <taxon>Bacteria</taxon>
        <taxon>Pseudomonadati</taxon>
        <taxon>Bacteroidota</taxon>
        <taxon>Bacteroidia</taxon>
        <taxon>Bacteroidales</taxon>
        <taxon>Bacteroidaceae</taxon>
        <taxon>Bacteroides</taxon>
    </lineage>
</organism>
<evidence type="ECO:0000313" key="2">
    <source>
        <dbReference type="Proteomes" id="UP000487596"/>
    </source>
</evidence>
<proteinExistence type="predicted"/>
<comment type="caution">
    <text evidence="1">The sequence shown here is derived from an EMBL/GenBank/DDBJ whole genome shotgun (WGS) entry which is preliminary data.</text>
</comment>
<name>A0A6A2RYZ9_9BACE</name>
<accession>A0A6A2RYZ9</accession>
<gene>
    <name evidence="1" type="ORF">GA424_00970</name>
</gene>
<dbReference type="EMBL" id="WDEH01000001">
    <property type="protein sequence ID" value="KAB6143735.1"/>
    <property type="molecule type" value="Genomic_DNA"/>
</dbReference>
<evidence type="ECO:0000313" key="1">
    <source>
        <dbReference type="EMBL" id="KAB6143735.1"/>
    </source>
</evidence>
<sequence>MNWKVQYLMGECDTLGKEMTQLTEDTFFVVNTQTGKLVVAGYYDTNNNNKYDKTDKDEILIYNLKTLKLASRI</sequence>
<protein>
    <submittedName>
        <fullName evidence="1">Uncharacterized protein</fullName>
    </submittedName>
</protein>
<reference evidence="1 2" key="1">
    <citation type="journal article" date="2019" name="Nat. Med.">
        <title>A library of human gut bacterial isolates paired with longitudinal multiomics data enables mechanistic microbiome research.</title>
        <authorList>
            <person name="Poyet M."/>
            <person name="Groussin M."/>
            <person name="Gibbons S.M."/>
            <person name="Avila-Pacheco J."/>
            <person name="Jiang X."/>
            <person name="Kearney S.M."/>
            <person name="Perrotta A.R."/>
            <person name="Berdy B."/>
            <person name="Zhao S."/>
            <person name="Lieberman T.D."/>
            <person name="Swanson P.K."/>
            <person name="Smith M."/>
            <person name="Roesemann S."/>
            <person name="Alexander J.E."/>
            <person name="Rich S.A."/>
            <person name="Livny J."/>
            <person name="Vlamakis H."/>
            <person name="Clish C."/>
            <person name="Bullock K."/>
            <person name="Deik A."/>
            <person name="Scott J."/>
            <person name="Pierce K.A."/>
            <person name="Xavier R.J."/>
            <person name="Alm E.J."/>
        </authorList>
    </citation>
    <scope>NUCLEOTIDE SEQUENCE [LARGE SCALE GENOMIC DNA]</scope>
    <source>
        <strain evidence="1 2">BIOML-A62</strain>
    </source>
</reference>
<dbReference type="RefSeq" id="WP_151920775.1">
    <property type="nucleotide sequence ID" value="NZ_JADPGT010000006.1"/>
</dbReference>
<dbReference type="Proteomes" id="UP000487596">
    <property type="component" value="Unassembled WGS sequence"/>
</dbReference>